<dbReference type="InterPro" id="IPR036612">
    <property type="entry name" value="KH_dom_type_1_sf"/>
</dbReference>
<name>A0A3B0MY92_THEAN</name>
<dbReference type="SMART" id="SM00322">
    <property type="entry name" value="KH"/>
    <property type="match status" value="2"/>
</dbReference>
<gene>
    <name evidence="2" type="ORF">TAT_000359400</name>
    <name evidence="3" type="ORF">TAV_000359400</name>
</gene>
<dbReference type="CDD" id="cd00105">
    <property type="entry name" value="KH-I"/>
    <property type="match status" value="1"/>
</dbReference>
<sequence length="481" mass="55433">MFKRVISEDKRIFAKMNNTQKPSNNSNMTEQDPNREIQDFISEGISNIILSKPEYHGENMSPLSKETYNLNSKNIYYMNFSPKNDDTSTSALTHNDDYMELMTNADMSYMTSLTKNEVNGNETNHVRTMDNQLLLFGDKLDNFESSLSYQFGIIDTIKNALGSNPNENYSDLTISSPDSGQMMISRPDFQDDKSEGISKNFCNELSYGEHIIYNKIDTLQKMIKNMVMTMHEKYNVDSNLKYDAFPRDSTNESNYDFTLAQLFSQKSPRRSFLKILASHGVIGSFFGSNGHRVQALQQEFSVNVSVTTKRIHFPGSNNKGVLLINGKLYNILKVLRPLYRAIQEEVIRLLIDESVRIEPSKIRLEIEVLIPESLRFTMDRNKHFKQIMDMTGANIRVIKQTYEDGPVQERVLVLFGSQNEVELALEKIALMIQDDTGFKHYTYMNYPELTIALNGNDRAIRYYQKKFEAENKCKKNSNVKI</sequence>
<dbReference type="GO" id="GO:0003723">
    <property type="term" value="F:RNA binding"/>
    <property type="evidence" value="ECO:0007669"/>
    <property type="project" value="InterPro"/>
</dbReference>
<dbReference type="EMBL" id="UIVS01000004">
    <property type="protein sequence ID" value="SVP95434.1"/>
    <property type="molecule type" value="Genomic_DNA"/>
</dbReference>
<organism evidence="2">
    <name type="scientific">Theileria annulata</name>
    <dbReference type="NCBI Taxonomy" id="5874"/>
    <lineage>
        <taxon>Eukaryota</taxon>
        <taxon>Sar</taxon>
        <taxon>Alveolata</taxon>
        <taxon>Apicomplexa</taxon>
        <taxon>Aconoidasida</taxon>
        <taxon>Piroplasmida</taxon>
        <taxon>Theileriidae</taxon>
        <taxon>Theileria</taxon>
    </lineage>
</organism>
<evidence type="ECO:0000313" key="2">
    <source>
        <dbReference type="EMBL" id="SVP94705.1"/>
    </source>
</evidence>
<feature type="domain" description="K Homology" evidence="1">
    <location>
        <begin position="362"/>
        <end position="433"/>
    </location>
</feature>
<evidence type="ECO:0000313" key="3">
    <source>
        <dbReference type="EMBL" id="SVP95434.1"/>
    </source>
</evidence>
<dbReference type="AlphaFoldDB" id="A0A3B0MY92"/>
<dbReference type="VEuPathDB" id="PiroplasmaDB:TA10580"/>
<proteinExistence type="predicted"/>
<dbReference type="Pfam" id="PF00013">
    <property type="entry name" value="KH_1"/>
    <property type="match status" value="1"/>
</dbReference>
<dbReference type="Gene3D" id="3.30.310.210">
    <property type="match status" value="1"/>
</dbReference>
<dbReference type="EMBL" id="UIVT01000004">
    <property type="protein sequence ID" value="SVP94705.1"/>
    <property type="molecule type" value="Genomic_DNA"/>
</dbReference>
<accession>A0A3B0MY92</accession>
<dbReference type="SUPFAM" id="SSF54791">
    <property type="entry name" value="Eukaryotic type KH-domain (KH-domain type I)"/>
    <property type="match status" value="2"/>
</dbReference>
<feature type="domain" description="K Homology" evidence="1">
    <location>
        <begin position="269"/>
        <end position="343"/>
    </location>
</feature>
<dbReference type="InterPro" id="IPR004088">
    <property type="entry name" value="KH_dom_type_1"/>
</dbReference>
<dbReference type="InterPro" id="IPR004087">
    <property type="entry name" value="KH_dom"/>
</dbReference>
<evidence type="ECO:0000259" key="1">
    <source>
        <dbReference type="SMART" id="SM00322"/>
    </source>
</evidence>
<protein>
    <submittedName>
        <fullName evidence="2">KH domain containing protein, putative</fullName>
    </submittedName>
</protein>
<reference evidence="2" key="1">
    <citation type="submission" date="2018-07" db="EMBL/GenBank/DDBJ databases">
        <authorList>
            <person name="Quirk P.G."/>
            <person name="Krulwich T.A."/>
        </authorList>
    </citation>
    <scope>NUCLEOTIDE SEQUENCE</scope>
    <source>
        <strain evidence="2">Anand</strain>
    </source>
</reference>